<evidence type="ECO:0000256" key="3">
    <source>
        <dbReference type="ARBA" id="ARBA00023163"/>
    </source>
</evidence>
<protein>
    <submittedName>
        <fullName evidence="6">TetR/AcrR family transcriptional regulator</fullName>
    </submittedName>
</protein>
<dbReference type="InterPro" id="IPR001647">
    <property type="entry name" value="HTH_TetR"/>
</dbReference>
<gene>
    <name evidence="6" type="ORF">C3942_20575</name>
</gene>
<evidence type="ECO:0000313" key="6">
    <source>
        <dbReference type="EMBL" id="PPE72091.1"/>
    </source>
</evidence>
<keyword evidence="3" id="KW-0804">Transcription</keyword>
<dbReference type="EMBL" id="PSNW01000016">
    <property type="protein sequence ID" value="PPE72091.1"/>
    <property type="molecule type" value="Genomic_DNA"/>
</dbReference>
<name>A0A2S5TAQ9_9GAMM</name>
<evidence type="ECO:0000259" key="5">
    <source>
        <dbReference type="PROSITE" id="PS50977"/>
    </source>
</evidence>
<dbReference type="PROSITE" id="PS50977">
    <property type="entry name" value="HTH_TETR_2"/>
    <property type="match status" value="1"/>
</dbReference>
<accession>A0A2S5TAQ9</accession>
<dbReference type="AlphaFoldDB" id="A0A2S5TAQ9"/>
<comment type="caution">
    <text evidence="6">The sequence shown here is derived from an EMBL/GenBank/DDBJ whole genome shotgun (WGS) entry which is preliminary data.</text>
</comment>
<feature type="domain" description="HTH tetR-type" evidence="5">
    <location>
        <begin position="9"/>
        <end position="69"/>
    </location>
</feature>
<dbReference type="GO" id="GO:0000976">
    <property type="term" value="F:transcription cis-regulatory region binding"/>
    <property type="evidence" value="ECO:0007669"/>
    <property type="project" value="TreeGrafter"/>
</dbReference>
<dbReference type="Gene3D" id="1.10.357.10">
    <property type="entry name" value="Tetracycline Repressor, domain 2"/>
    <property type="match status" value="1"/>
</dbReference>
<feature type="DNA-binding region" description="H-T-H motif" evidence="4">
    <location>
        <begin position="32"/>
        <end position="51"/>
    </location>
</feature>
<keyword evidence="7" id="KW-1185">Reference proteome</keyword>
<dbReference type="PANTHER" id="PTHR30055">
    <property type="entry name" value="HTH-TYPE TRANSCRIPTIONAL REGULATOR RUTR"/>
    <property type="match status" value="1"/>
</dbReference>
<dbReference type="PANTHER" id="PTHR30055:SF234">
    <property type="entry name" value="HTH-TYPE TRANSCRIPTIONAL REGULATOR BETI"/>
    <property type="match status" value="1"/>
</dbReference>
<sequence>MQRRKRDPEGTRLAILEAAGTLLAKDGPEGLSVSQVAQLAGVNRGTAYQHFPTREQLLEATTAWMSERLRQAVFGGGNPEKGEMPNAQDVAEHMAEFAMENPELGRVWLFEVLSSNRPASDPFWNEYRAHFERFAQSDMAQPGIDAEVHSVMMLISTFLWPVFARAHARTAKERQAMAKRFSSEMLRLSLHGTMRPEKFPDLDARITKQVGASVKKRSK</sequence>
<dbReference type="GO" id="GO:0003700">
    <property type="term" value="F:DNA-binding transcription factor activity"/>
    <property type="evidence" value="ECO:0007669"/>
    <property type="project" value="TreeGrafter"/>
</dbReference>
<dbReference type="OrthoDB" id="9151800at2"/>
<keyword evidence="2 4" id="KW-0238">DNA-binding</keyword>
<reference evidence="6 7" key="1">
    <citation type="submission" date="2018-02" db="EMBL/GenBank/DDBJ databases">
        <title>Genome sequencing of Solimonas sp. HR-BB.</title>
        <authorList>
            <person name="Lee Y."/>
            <person name="Jeon C.O."/>
        </authorList>
    </citation>
    <scope>NUCLEOTIDE SEQUENCE [LARGE SCALE GENOMIC DNA]</scope>
    <source>
        <strain evidence="6 7">HR-BB</strain>
    </source>
</reference>
<dbReference type="Pfam" id="PF00440">
    <property type="entry name" value="TetR_N"/>
    <property type="match status" value="1"/>
</dbReference>
<evidence type="ECO:0000256" key="2">
    <source>
        <dbReference type="ARBA" id="ARBA00023125"/>
    </source>
</evidence>
<evidence type="ECO:0000256" key="4">
    <source>
        <dbReference type="PROSITE-ProRule" id="PRU00335"/>
    </source>
</evidence>
<keyword evidence="1" id="KW-0805">Transcription regulation</keyword>
<dbReference type="SUPFAM" id="SSF46689">
    <property type="entry name" value="Homeodomain-like"/>
    <property type="match status" value="1"/>
</dbReference>
<evidence type="ECO:0000313" key="7">
    <source>
        <dbReference type="Proteomes" id="UP000238220"/>
    </source>
</evidence>
<dbReference type="InterPro" id="IPR050109">
    <property type="entry name" value="HTH-type_TetR-like_transc_reg"/>
</dbReference>
<dbReference type="PRINTS" id="PR00455">
    <property type="entry name" value="HTHTETR"/>
</dbReference>
<evidence type="ECO:0000256" key="1">
    <source>
        <dbReference type="ARBA" id="ARBA00023015"/>
    </source>
</evidence>
<dbReference type="RefSeq" id="WP_104232247.1">
    <property type="nucleotide sequence ID" value="NZ_PSNW01000016.1"/>
</dbReference>
<organism evidence="6 7">
    <name type="scientific">Solimonas fluminis</name>
    <dbReference type="NCBI Taxonomy" id="2086571"/>
    <lineage>
        <taxon>Bacteria</taxon>
        <taxon>Pseudomonadati</taxon>
        <taxon>Pseudomonadota</taxon>
        <taxon>Gammaproteobacteria</taxon>
        <taxon>Nevskiales</taxon>
        <taxon>Nevskiaceae</taxon>
        <taxon>Solimonas</taxon>
    </lineage>
</organism>
<proteinExistence type="predicted"/>
<dbReference type="Proteomes" id="UP000238220">
    <property type="component" value="Unassembled WGS sequence"/>
</dbReference>
<dbReference type="InterPro" id="IPR009057">
    <property type="entry name" value="Homeodomain-like_sf"/>
</dbReference>